<keyword evidence="2" id="KW-1185">Reference proteome</keyword>
<protein>
    <submittedName>
        <fullName evidence="1">Uncharacterized protein</fullName>
    </submittedName>
</protein>
<dbReference type="Gene3D" id="3.40.50.1110">
    <property type="entry name" value="SGNH hydrolase"/>
    <property type="match status" value="1"/>
</dbReference>
<organism evidence="1 2">
    <name type="scientific">Serratia bockelmannii</name>
    <dbReference type="NCBI Taxonomy" id="2703793"/>
    <lineage>
        <taxon>Bacteria</taxon>
        <taxon>Pseudomonadati</taxon>
        <taxon>Pseudomonadota</taxon>
        <taxon>Gammaproteobacteria</taxon>
        <taxon>Enterobacterales</taxon>
        <taxon>Yersiniaceae</taxon>
        <taxon>Serratia</taxon>
    </lineage>
</organism>
<proteinExistence type="predicted"/>
<dbReference type="Proteomes" id="UP001176500">
    <property type="component" value="Unassembled WGS sequence"/>
</dbReference>
<accession>A0ABT8LMT3</accession>
<evidence type="ECO:0000313" key="1">
    <source>
        <dbReference type="EMBL" id="MDN6877136.1"/>
    </source>
</evidence>
<dbReference type="SUPFAM" id="SSF52266">
    <property type="entry name" value="SGNH hydrolase"/>
    <property type="match status" value="1"/>
</dbReference>
<reference evidence="1" key="1">
    <citation type="submission" date="2023-05" db="EMBL/GenBank/DDBJ databases">
        <title>Cannabis rhizosphere genomes.</title>
        <authorList>
            <person name="Goff K.L."/>
        </authorList>
    </citation>
    <scope>NUCLEOTIDE SEQUENCE</scope>
    <source>
        <strain evidence="1">SPPC 2817</strain>
    </source>
</reference>
<comment type="caution">
    <text evidence="1">The sequence shown here is derived from an EMBL/GenBank/DDBJ whole genome shotgun (WGS) entry which is preliminary data.</text>
</comment>
<dbReference type="EMBL" id="JASMRX010000001">
    <property type="protein sequence ID" value="MDN6877136.1"/>
    <property type="molecule type" value="Genomic_DNA"/>
</dbReference>
<gene>
    <name evidence="1" type="ORF">QO199_00430</name>
</gene>
<dbReference type="RefSeq" id="WP_301479745.1">
    <property type="nucleotide sequence ID" value="NZ_CBDHVZ010000065.1"/>
</dbReference>
<dbReference type="InterPro" id="IPR036514">
    <property type="entry name" value="SGNH_hydro_sf"/>
</dbReference>
<name>A0ABT8LMT3_9GAMM</name>
<evidence type="ECO:0000313" key="2">
    <source>
        <dbReference type="Proteomes" id="UP001176500"/>
    </source>
</evidence>
<sequence>MATTPTNNPIPSEAVQDLKFNAGKIDQIVNSNSKTYIDRFGVERYTWAGALANIAPLGHPWTEEEANSAIASGEIPNGAYYFVWSSDKNNIADVWHNVNGVATKTDKSYPSSEFVSELGDKVNYLSNQLRNVQNIKGVKDEMGNEIIAGIASENGKIPLYVNSNGDAFLSGLRIINFGDTPGIVYCDSLFRPYACSPGYPNPEGLPVIGEPLGSGGSAIKIDLKGIMGVQTEGQSLSLGVTKPDYVKLVNTTQPYLNQMFSGTIRSTTPETDTLVPLVETNKVLPGAEDYPQSETYLSSFVNELTRKLMAERQVTSAADLPFKFFGAAHGVAGLKLVELIKGTASYDTFLKYVTNAKRLANASGKTYLELCGFLSQGESDYRDQTPPEDWEALLVQYLADKNQDVKAITGQKFDRVVVAAQLASHRAYTRVVPTIALSIAKLARQGYLQIGYPAYVGKYVDSVHMSPDEYIYCGRLAQRSLHRALQRNREGKPFGITWLAIIDEFVQGTIHVYTYEVPTMPIRIRTDWVWEISNYGFAVVTKDTIAYVDIITSVSVTADDQITVITSRPLTANEMMTYGWGVTGEMGKSGRINGPRGNICDSSGDVPGESYTDSVGVLRPMDDYAEIWKSEL</sequence>